<proteinExistence type="predicted"/>
<keyword evidence="5" id="KW-1185">Reference proteome</keyword>
<evidence type="ECO:0000256" key="2">
    <source>
        <dbReference type="ARBA" id="ARBA00022801"/>
    </source>
</evidence>
<gene>
    <name evidence="4" type="ORF">DFO77_10198</name>
</gene>
<dbReference type="AlphaFoldDB" id="A0A2T0XQP2"/>
<comment type="caution">
    <text evidence="4">The sequence shown here is derived from an EMBL/GenBank/DDBJ whole genome shotgun (WGS) entry which is preliminary data.</text>
</comment>
<dbReference type="PIRSF" id="PIRSF011489">
    <property type="entry name" value="DUF479"/>
    <property type="match status" value="1"/>
</dbReference>
<keyword evidence="2" id="KW-0378">Hydrolase</keyword>
<reference evidence="4 5" key="1">
    <citation type="submission" date="2018-07" db="EMBL/GenBank/DDBJ databases">
        <title>Freshwater and sediment microbial communities from various areas in North America, analyzing microbe dynamics in response to fracking.</title>
        <authorList>
            <person name="Lamendella R."/>
        </authorList>
    </citation>
    <scope>NUCLEOTIDE SEQUENCE [LARGE SCALE GENOMIC DNA]</scope>
    <source>
        <strain evidence="4 5">160A</strain>
    </source>
</reference>
<dbReference type="STRING" id="1168289.GCA_000259075_00214"/>
<dbReference type="Pfam" id="PF04336">
    <property type="entry name" value="ACP_PD"/>
    <property type="match status" value="1"/>
</dbReference>
<dbReference type="RefSeq" id="WP_106152005.1">
    <property type="nucleotide sequence ID" value="NZ_PVTS01000003.1"/>
</dbReference>
<dbReference type="GO" id="GO:0006633">
    <property type="term" value="P:fatty acid biosynthetic process"/>
    <property type="evidence" value="ECO:0007669"/>
    <property type="project" value="InterPro"/>
</dbReference>
<evidence type="ECO:0000313" key="4">
    <source>
        <dbReference type="EMBL" id="RCW39329.1"/>
    </source>
</evidence>
<keyword evidence="3" id="KW-0443">Lipid metabolism</keyword>
<dbReference type="EMBL" id="QPIZ01000001">
    <property type="protein sequence ID" value="RCW39329.1"/>
    <property type="molecule type" value="Genomic_DNA"/>
</dbReference>
<protein>
    <submittedName>
        <fullName evidence="4">Acyl carrier protein phosphodiesterase</fullName>
    </submittedName>
</protein>
<dbReference type="PANTHER" id="PTHR38764:SF1">
    <property type="entry name" value="ACYL CARRIER PROTEIN PHOSPHODIESTERASE"/>
    <property type="match status" value="1"/>
</dbReference>
<evidence type="ECO:0000313" key="5">
    <source>
        <dbReference type="Proteomes" id="UP000252733"/>
    </source>
</evidence>
<evidence type="ECO:0000256" key="3">
    <source>
        <dbReference type="ARBA" id="ARBA00023098"/>
    </source>
</evidence>
<dbReference type="OrthoDB" id="8442777at2"/>
<dbReference type="GO" id="GO:0008770">
    <property type="term" value="F:[acyl-carrier-protein] phosphodiesterase activity"/>
    <property type="evidence" value="ECO:0007669"/>
    <property type="project" value="InterPro"/>
</dbReference>
<organism evidence="4 5">
    <name type="scientific">Marinilabilia salmonicolor</name>
    <dbReference type="NCBI Taxonomy" id="989"/>
    <lineage>
        <taxon>Bacteria</taxon>
        <taxon>Pseudomonadati</taxon>
        <taxon>Bacteroidota</taxon>
        <taxon>Bacteroidia</taxon>
        <taxon>Marinilabiliales</taxon>
        <taxon>Marinilabiliaceae</taxon>
        <taxon>Marinilabilia</taxon>
    </lineage>
</organism>
<accession>A0A2T0XQP2</accession>
<dbReference type="PANTHER" id="PTHR38764">
    <property type="entry name" value="ACYL CARRIER PROTEIN PHOSPHODIESTERASE"/>
    <property type="match status" value="1"/>
</dbReference>
<dbReference type="InterPro" id="IPR007431">
    <property type="entry name" value="ACP_PD"/>
</dbReference>
<sequence length="206" mass="24281">MNYLAHLYLSDNDPLVMVGNFIGDHVKGKRFLRYPDRVQTGILLHRHIDTYTDAHPVFRESSGCFREGYRRYSGVVGDIIYDHLLAAQWSNYSNESLKSFVNKSHRILMRHYFSLPPRVKQFLPFLIKSRRLENYQTFEGVERTLRIMSANSSLPEHTDYALQQLEKHYDLLTEQFNRFMADMIDSSHHFLETSGRTQSFEHSEVS</sequence>
<name>A0A2T0XQP2_9BACT</name>
<keyword evidence="1" id="KW-0444">Lipid biosynthesis</keyword>
<dbReference type="Proteomes" id="UP000252733">
    <property type="component" value="Unassembled WGS sequence"/>
</dbReference>
<evidence type="ECO:0000256" key="1">
    <source>
        <dbReference type="ARBA" id="ARBA00022516"/>
    </source>
</evidence>